<dbReference type="PANTHER" id="PTHR32309">
    <property type="entry name" value="TYROSINE-PROTEIN KINASE"/>
    <property type="match status" value="1"/>
</dbReference>
<feature type="transmembrane region" description="Helical" evidence="2">
    <location>
        <begin position="407"/>
        <end position="427"/>
    </location>
</feature>
<keyword evidence="2" id="KW-0812">Transmembrane</keyword>
<evidence type="ECO:0000256" key="2">
    <source>
        <dbReference type="SAM" id="Phobius"/>
    </source>
</evidence>
<keyword evidence="2" id="KW-0472">Membrane</keyword>
<dbReference type="AlphaFoldDB" id="A0A238J0E1"/>
<evidence type="ECO:0000313" key="3">
    <source>
        <dbReference type="EMBL" id="SMX23450.1"/>
    </source>
</evidence>
<keyword evidence="1" id="KW-0175">Coiled coil</keyword>
<accession>A0A238J0E1</accession>
<reference evidence="3 4" key="1">
    <citation type="submission" date="2017-05" db="EMBL/GenBank/DDBJ databases">
        <authorList>
            <person name="Song R."/>
            <person name="Chenine A.L."/>
            <person name="Ruprecht R.M."/>
        </authorList>
    </citation>
    <scope>NUCLEOTIDE SEQUENCE [LARGE SCALE GENOMIC DNA]</scope>
    <source>
        <strain evidence="3 4">CECT 8489</strain>
    </source>
</reference>
<name>A0A238J0E1_9RHOB</name>
<sequence>MTSDFGFYKSLFVKRIPMMATIFVLCSAIGVGLAVMLPSRYVADATLLVESPQIPDELAASTVRTSPTERLQIIEQRLLTRANLIDIANEFAVFEGRGRMTPDDVVSEMRDLTEIRRTASRGGATFMTISFRARSPNLSANVANEFVTLVLSEDSERRQDLAEQTLEFFEESVQRLDQQLGLQSAAIVQFKDANQDALPENLDFRIDRLARLQDQLIAAARDRAALTEQRSRMMVIGQGGGAGIRLSPAQQELKTTQEELQRALTVYSETNPRVRMLRARVAQLTEAVSSEDASAVAPVTDPTAALFDLEMEAIERRVAFLDAQEAQVTEEVEELRDAINRTPENAIRLESLEREYQNTLNQYNQAVANLARAQTGERIEVLSKGERISVIEQATPPSEPNSPNRPLIAGGGVVLGMLLAVGAFLLLELTNRAIRRPADLVKGLSIQPIATIPYLETSGGKARRRALQSILIAGVAIGIPAILWAVHTFYLPLDLIVDRALGRFGL</sequence>
<dbReference type="InterPro" id="IPR050445">
    <property type="entry name" value="Bact_polysacc_biosynth/exp"/>
</dbReference>
<evidence type="ECO:0000256" key="1">
    <source>
        <dbReference type="SAM" id="Coils"/>
    </source>
</evidence>
<evidence type="ECO:0000313" key="4">
    <source>
        <dbReference type="Proteomes" id="UP000201838"/>
    </source>
</evidence>
<organism evidence="3 4">
    <name type="scientific">Boseongicola aestuarii</name>
    <dbReference type="NCBI Taxonomy" id="1470561"/>
    <lineage>
        <taxon>Bacteria</taxon>
        <taxon>Pseudomonadati</taxon>
        <taxon>Pseudomonadota</taxon>
        <taxon>Alphaproteobacteria</taxon>
        <taxon>Rhodobacterales</taxon>
        <taxon>Paracoccaceae</taxon>
        <taxon>Boseongicola</taxon>
    </lineage>
</organism>
<dbReference type="Proteomes" id="UP000201838">
    <property type="component" value="Unassembled WGS sequence"/>
</dbReference>
<protein>
    <submittedName>
        <fullName evidence="3">Uncharacterized protein</fullName>
    </submittedName>
</protein>
<gene>
    <name evidence="3" type="ORF">BOA8489_01557</name>
</gene>
<dbReference type="PANTHER" id="PTHR32309:SF31">
    <property type="entry name" value="CAPSULAR EXOPOLYSACCHARIDE FAMILY"/>
    <property type="match status" value="1"/>
</dbReference>
<keyword evidence="2" id="KW-1133">Transmembrane helix</keyword>
<feature type="transmembrane region" description="Helical" evidence="2">
    <location>
        <begin position="470"/>
        <end position="491"/>
    </location>
</feature>
<dbReference type="EMBL" id="FXXQ01000004">
    <property type="protein sequence ID" value="SMX23450.1"/>
    <property type="molecule type" value="Genomic_DNA"/>
</dbReference>
<dbReference type="OrthoDB" id="8114194at2"/>
<proteinExistence type="predicted"/>
<dbReference type="RefSeq" id="WP_093973433.1">
    <property type="nucleotide sequence ID" value="NZ_FXXQ01000004.1"/>
</dbReference>
<keyword evidence="4" id="KW-1185">Reference proteome</keyword>
<feature type="coiled-coil region" evidence="1">
    <location>
        <begin position="311"/>
        <end position="373"/>
    </location>
</feature>